<sequence>MFCICIWKVFLAFQANVSVSSDDDNSKPTGSGCVSPQKQQQTMYPDHHSPAGYKVKLRRNLRGSTMCGSVPSTNHFRHLLEEELFTAAGITPKAVHEGSTDNGQRTPMTRARIQYIGANTGSQRTRLLDRSSSSRFPETRSWAPSPFQCYHLR</sequence>
<accession>A0ABR1QJK7</accession>
<organism evidence="3 4">
    <name type="scientific">Apiospora aurea</name>
    <dbReference type="NCBI Taxonomy" id="335848"/>
    <lineage>
        <taxon>Eukaryota</taxon>
        <taxon>Fungi</taxon>
        <taxon>Dikarya</taxon>
        <taxon>Ascomycota</taxon>
        <taxon>Pezizomycotina</taxon>
        <taxon>Sordariomycetes</taxon>
        <taxon>Xylariomycetidae</taxon>
        <taxon>Amphisphaeriales</taxon>
        <taxon>Apiosporaceae</taxon>
        <taxon>Apiospora</taxon>
    </lineage>
</organism>
<dbReference type="GeneID" id="92074932"/>
<dbReference type="RefSeq" id="XP_066701732.1">
    <property type="nucleotide sequence ID" value="XM_066841870.1"/>
</dbReference>
<feature type="signal peptide" evidence="2">
    <location>
        <begin position="1"/>
        <end position="21"/>
    </location>
</feature>
<reference evidence="3 4" key="1">
    <citation type="submission" date="2023-01" db="EMBL/GenBank/DDBJ databases">
        <title>Analysis of 21 Apiospora genomes using comparative genomics revels a genus with tremendous synthesis potential of carbohydrate active enzymes and secondary metabolites.</title>
        <authorList>
            <person name="Sorensen T."/>
        </authorList>
    </citation>
    <scope>NUCLEOTIDE SEQUENCE [LARGE SCALE GENOMIC DNA]</scope>
    <source>
        <strain evidence="3 4">CBS 24483</strain>
    </source>
</reference>
<evidence type="ECO:0000313" key="3">
    <source>
        <dbReference type="EMBL" id="KAK7956426.1"/>
    </source>
</evidence>
<evidence type="ECO:0000256" key="1">
    <source>
        <dbReference type="SAM" id="MobiDB-lite"/>
    </source>
</evidence>
<dbReference type="EMBL" id="JAQQWE010000004">
    <property type="protein sequence ID" value="KAK7956426.1"/>
    <property type="molecule type" value="Genomic_DNA"/>
</dbReference>
<gene>
    <name evidence="3" type="ORF">PG986_005648</name>
</gene>
<dbReference type="Proteomes" id="UP001391051">
    <property type="component" value="Unassembled WGS sequence"/>
</dbReference>
<feature type="compositionally biased region" description="Polar residues" evidence="1">
    <location>
        <begin position="27"/>
        <end position="43"/>
    </location>
</feature>
<evidence type="ECO:0000256" key="2">
    <source>
        <dbReference type="SAM" id="SignalP"/>
    </source>
</evidence>
<keyword evidence="4" id="KW-1185">Reference proteome</keyword>
<name>A0ABR1QJK7_9PEZI</name>
<keyword evidence="2" id="KW-0732">Signal</keyword>
<evidence type="ECO:0000313" key="4">
    <source>
        <dbReference type="Proteomes" id="UP001391051"/>
    </source>
</evidence>
<comment type="caution">
    <text evidence="3">The sequence shown here is derived from an EMBL/GenBank/DDBJ whole genome shotgun (WGS) entry which is preliminary data.</text>
</comment>
<feature type="region of interest" description="Disordered" evidence="1">
    <location>
        <begin position="20"/>
        <end position="49"/>
    </location>
</feature>
<proteinExistence type="predicted"/>
<protein>
    <submittedName>
        <fullName evidence="3">Uncharacterized protein</fullName>
    </submittedName>
</protein>
<feature type="chain" id="PRO_5046812156" evidence="2">
    <location>
        <begin position="22"/>
        <end position="153"/>
    </location>
</feature>